<dbReference type="GO" id="GO:0071014">
    <property type="term" value="C:post-mRNA release spliceosomal complex"/>
    <property type="evidence" value="ECO:0007669"/>
    <property type="project" value="TreeGrafter"/>
</dbReference>
<dbReference type="PANTHER" id="PTHR12072:SF4">
    <property type="entry name" value="CWF19-LIKE PROTEIN 1"/>
    <property type="match status" value="1"/>
</dbReference>
<accession>A0A392QMY9</accession>
<comment type="caution">
    <text evidence="1">The sequence shown here is derived from an EMBL/GenBank/DDBJ whole genome shotgun (WGS) entry which is preliminary data.</text>
</comment>
<evidence type="ECO:0000313" key="2">
    <source>
        <dbReference type="Proteomes" id="UP000265520"/>
    </source>
</evidence>
<keyword evidence="2" id="KW-1185">Reference proteome</keyword>
<name>A0A392QMY9_9FABA</name>
<feature type="non-terminal residue" evidence="1">
    <location>
        <position position="1"/>
    </location>
</feature>
<sequence length="83" mass="9262">VIPIPSSKAVMVEKAFNLAAQKLEFNFVTKKFDSISDGRKFLKTQIDGNSSLFYAEIPGGTILLHHVEEKDTFPAQFGREVAF</sequence>
<dbReference type="GO" id="GO:0000398">
    <property type="term" value="P:mRNA splicing, via spliceosome"/>
    <property type="evidence" value="ECO:0007669"/>
    <property type="project" value="TreeGrafter"/>
</dbReference>
<dbReference type="AlphaFoldDB" id="A0A392QMY9"/>
<dbReference type="GO" id="GO:0061632">
    <property type="term" value="F:RNA lariat debranching enzyme activator activity"/>
    <property type="evidence" value="ECO:0007669"/>
    <property type="project" value="TreeGrafter"/>
</dbReference>
<evidence type="ECO:0000313" key="1">
    <source>
        <dbReference type="EMBL" id="MCI25598.1"/>
    </source>
</evidence>
<reference evidence="1 2" key="1">
    <citation type="journal article" date="2018" name="Front. Plant Sci.">
        <title>Red Clover (Trifolium pratense) and Zigzag Clover (T. medium) - A Picture of Genomic Similarities and Differences.</title>
        <authorList>
            <person name="Dluhosova J."/>
            <person name="Istvanek J."/>
            <person name="Nedelnik J."/>
            <person name="Repkova J."/>
        </authorList>
    </citation>
    <scope>NUCLEOTIDE SEQUENCE [LARGE SCALE GENOMIC DNA]</scope>
    <source>
        <strain evidence="2">cv. 10/8</strain>
        <tissue evidence="1">Leaf</tissue>
    </source>
</reference>
<protein>
    <submittedName>
        <fullName evidence="1">Zinc finger CCCH domain-containing protein 64-like</fullName>
    </submittedName>
</protein>
<dbReference type="PANTHER" id="PTHR12072">
    <property type="entry name" value="CWF19, CELL CYCLE CONTROL PROTEIN"/>
    <property type="match status" value="1"/>
</dbReference>
<dbReference type="InterPro" id="IPR040194">
    <property type="entry name" value="Cwf19-like"/>
</dbReference>
<proteinExistence type="predicted"/>
<organism evidence="1 2">
    <name type="scientific">Trifolium medium</name>
    <dbReference type="NCBI Taxonomy" id="97028"/>
    <lineage>
        <taxon>Eukaryota</taxon>
        <taxon>Viridiplantae</taxon>
        <taxon>Streptophyta</taxon>
        <taxon>Embryophyta</taxon>
        <taxon>Tracheophyta</taxon>
        <taxon>Spermatophyta</taxon>
        <taxon>Magnoliopsida</taxon>
        <taxon>eudicotyledons</taxon>
        <taxon>Gunneridae</taxon>
        <taxon>Pentapetalae</taxon>
        <taxon>rosids</taxon>
        <taxon>fabids</taxon>
        <taxon>Fabales</taxon>
        <taxon>Fabaceae</taxon>
        <taxon>Papilionoideae</taxon>
        <taxon>50 kb inversion clade</taxon>
        <taxon>NPAAA clade</taxon>
        <taxon>Hologalegina</taxon>
        <taxon>IRL clade</taxon>
        <taxon>Trifolieae</taxon>
        <taxon>Trifolium</taxon>
    </lineage>
</organism>
<dbReference type="Proteomes" id="UP000265520">
    <property type="component" value="Unassembled WGS sequence"/>
</dbReference>
<dbReference type="EMBL" id="LXQA010148138">
    <property type="protein sequence ID" value="MCI25598.1"/>
    <property type="molecule type" value="Genomic_DNA"/>
</dbReference>